<organism evidence="1 2">
    <name type="scientific">Novosphingobium rhizovicinum</name>
    <dbReference type="NCBI Taxonomy" id="3228928"/>
    <lineage>
        <taxon>Bacteria</taxon>
        <taxon>Pseudomonadati</taxon>
        <taxon>Pseudomonadota</taxon>
        <taxon>Alphaproteobacteria</taxon>
        <taxon>Sphingomonadales</taxon>
        <taxon>Sphingomonadaceae</taxon>
        <taxon>Novosphingobium</taxon>
    </lineage>
</organism>
<gene>
    <name evidence="1" type="ORF">ABUH87_12440</name>
</gene>
<reference evidence="1 2" key="1">
    <citation type="submission" date="2024-06" db="EMBL/GenBank/DDBJ databases">
        <title>Novosphingobium rhizovicinus M1R2S20.</title>
        <authorList>
            <person name="Sun J.-Q."/>
        </authorList>
    </citation>
    <scope>NUCLEOTIDE SEQUENCE [LARGE SCALE GENOMIC DNA]</scope>
    <source>
        <strain evidence="1 2">M1R2S20</strain>
    </source>
</reference>
<proteinExistence type="predicted"/>
<keyword evidence="2" id="KW-1185">Reference proteome</keyword>
<dbReference type="Proteomes" id="UP001556118">
    <property type="component" value="Unassembled WGS sequence"/>
</dbReference>
<protein>
    <submittedName>
        <fullName evidence="1">Uncharacterized protein</fullName>
    </submittedName>
</protein>
<evidence type="ECO:0000313" key="1">
    <source>
        <dbReference type="EMBL" id="MEW9855947.1"/>
    </source>
</evidence>
<sequence length="62" mass="7329">MEPRRFYANWRALSFFIRIGGTVFALKSPKLRPLWSERNLRGVRVLPLIGGWRVTWRTGGKR</sequence>
<dbReference type="EMBL" id="JBFNXR010000048">
    <property type="protein sequence ID" value="MEW9855947.1"/>
    <property type="molecule type" value="Genomic_DNA"/>
</dbReference>
<comment type="caution">
    <text evidence="1">The sequence shown here is derived from an EMBL/GenBank/DDBJ whole genome shotgun (WGS) entry which is preliminary data.</text>
</comment>
<evidence type="ECO:0000313" key="2">
    <source>
        <dbReference type="Proteomes" id="UP001556118"/>
    </source>
</evidence>
<accession>A0ABV3RCW2</accession>
<name>A0ABV3RCW2_9SPHN</name>
<dbReference type="RefSeq" id="WP_367774159.1">
    <property type="nucleotide sequence ID" value="NZ_JBFNXR010000048.1"/>
</dbReference>